<sequence length="93" mass="10342">MTPFTLGRKTIINECSLEYSWVRQQVAEGTDRNTVVSAIQQCFGGDEETASLFFNIAIGESSPGVLLSHLRLSNWSTFNKNEGNTDTHNAIYL</sequence>
<evidence type="ECO:0000313" key="1">
    <source>
        <dbReference type="EMBL" id="MDD1792250.1"/>
    </source>
</evidence>
<dbReference type="RefSeq" id="WP_274163163.1">
    <property type="nucleotide sequence ID" value="NZ_JAJUBC010000003.1"/>
</dbReference>
<dbReference type="EMBL" id="JAJUBC010000003">
    <property type="protein sequence ID" value="MDD1792250.1"/>
    <property type="molecule type" value="Genomic_DNA"/>
</dbReference>
<comment type="caution">
    <text evidence="1">The sequence shown here is derived from an EMBL/GenBank/DDBJ whole genome shotgun (WGS) entry which is preliminary data.</text>
</comment>
<protein>
    <submittedName>
        <fullName evidence="1">Uncharacterized protein</fullName>
    </submittedName>
</protein>
<reference evidence="1" key="1">
    <citation type="submission" date="2021-12" db="EMBL/GenBank/DDBJ databases">
        <title>Enterovibrio ZSDZ35 sp. nov. and Enterovibrio ZSDZ42 sp. nov., isolated from coastal seawater in Qingdao.</title>
        <authorList>
            <person name="Zhang P."/>
        </authorList>
    </citation>
    <scope>NUCLEOTIDE SEQUENCE</scope>
    <source>
        <strain evidence="1">ZSDZ42</strain>
    </source>
</reference>
<evidence type="ECO:0000313" key="2">
    <source>
        <dbReference type="Proteomes" id="UP001149400"/>
    </source>
</evidence>
<proteinExistence type="predicted"/>
<name>A0ABT5QXB9_9GAMM</name>
<organism evidence="1 2">
    <name type="scientific">Enterovibrio gelatinilyticus</name>
    <dbReference type="NCBI Taxonomy" id="2899819"/>
    <lineage>
        <taxon>Bacteria</taxon>
        <taxon>Pseudomonadati</taxon>
        <taxon>Pseudomonadota</taxon>
        <taxon>Gammaproteobacteria</taxon>
        <taxon>Vibrionales</taxon>
        <taxon>Vibrionaceae</taxon>
        <taxon>Enterovibrio</taxon>
    </lineage>
</organism>
<keyword evidence="2" id="KW-1185">Reference proteome</keyword>
<gene>
    <name evidence="1" type="ORF">LRP50_03820</name>
</gene>
<accession>A0ABT5QXB9</accession>
<dbReference type="Proteomes" id="UP001149400">
    <property type="component" value="Unassembled WGS sequence"/>
</dbReference>